<feature type="compositionally biased region" description="Low complexity" evidence="1">
    <location>
        <begin position="779"/>
        <end position="788"/>
    </location>
</feature>
<feature type="compositionally biased region" description="Polar residues" evidence="1">
    <location>
        <begin position="356"/>
        <end position="387"/>
    </location>
</feature>
<name>A0A0A1WSX2_ZEUCU</name>
<dbReference type="EMBL" id="GBXI01005254">
    <property type="protein sequence ID" value="JAD09038.1"/>
    <property type="molecule type" value="Transcribed_RNA"/>
</dbReference>
<feature type="compositionally biased region" description="Low complexity" evidence="1">
    <location>
        <begin position="543"/>
        <end position="552"/>
    </location>
</feature>
<feature type="compositionally biased region" description="Low complexity" evidence="1">
    <location>
        <begin position="1218"/>
        <end position="1230"/>
    </location>
</feature>
<evidence type="ECO:0000313" key="3">
    <source>
        <dbReference type="EMBL" id="JAD09038.1"/>
    </source>
</evidence>
<feature type="region of interest" description="Disordered" evidence="1">
    <location>
        <begin position="311"/>
        <end position="405"/>
    </location>
</feature>
<reference evidence="2" key="2">
    <citation type="journal article" date="2015" name="Gigascience">
        <title>Reconstructing a comprehensive transcriptome assembly of a white-pupal translocated strain of the pest fruit fly Bactrocera cucurbitae.</title>
        <authorList>
            <person name="Sim S.B."/>
            <person name="Calla B."/>
            <person name="Hall B."/>
            <person name="DeRego T."/>
            <person name="Geib S.M."/>
        </authorList>
    </citation>
    <scope>NUCLEOTIDE SEQUENCE</scope>
</reference>
<reference evidence="2" key="1">
    <citation type="submission" date="2014-11" db="EMBL/GenBank/DDBJ databases">
        <authorList>
            <person name="Geib S."/>
        </authorList>
    </citation>
    <scope>NUCLEOTIDE SEQUENCE</scope>
</reference>
<dbReference type="OrthoDB" id="8196075at2759"/>
<sequence>MLHSPSTKCMQQIAILIITFAVYVAGIRNTGNAIAGDGKVQVTSGGGNVGAIADYESYSAPYNEDFRPSQLLSEVTEVISTATDKIERRQSNTDNTNFRPSQIISFTPSDAQSTLKTYPPSYLEPNYHAQHISKGGPYGLAAYNKDDKQFAFPRETDRPVAAALVSNNANIEKYLYSSAKQQQTTTQQTLVPAQLHTTPILIYRDPYTNKINTSQRQQAEYRPGPPPEPIYQQTYYGEASRPQEYTVQSMLVVGAEHSSPIYNQQRPQFGLEGGENKRPGYVFDEQVRPSYNQPVYTSNRYEVGVTSTPTSIVDYNRRDGETQTERPFEGKLGVSPSTATKISYDSHDYPPPSYYKQQTSNFQSPQRQDNSPNYQQQSTYVTETTPAASAIKTGRPELTSSNYANNKFGNYLQGGKGGDGGYYKRPPPHYSNDILYVTPAPPTAPARPPTPVRPSATYYPQGNEPIRRPPTYDNNYNQYQLGEIPPPQTLQSALNSGPRPPPTAEQYPTPQRYPSGPNYQSPQSFPSSQNYPPSEDYASPQNYAPLQSYPAPQQYPPPPNYRPLPPAPPQYQRPQQPSTAGGMGGLATLASFFTGTQQYAPQFTNLLLGGNGGGGGLLHALTGTRPLGGGGGGGRPPNMQLIKALENIARNDDLECVPKVLCNMIASQTQRGQLPGFVTSPAITNFLAGFPAQSPALIYGRAALLGISGGERSCTQTYAKCPKNEYEILYYLNNHRGGFFKFFSEAEEQKPTQQSQQSQSSTSSGGTSLFSLLSALTGADPPVTTTTPRPTPPPTVASFDITQGIGNFFSNILSEYISGVEYQRRSSRTKRSINFEDERQHNEEERLKFPTDTESEDFHDEEDDEDTQGGVDFEDEERTSEANENDANESAEYGDTQARVVFKSGEHETHFFPENEGREIDERLKDIYLQEVINKFNSAKSERKLKFPAETDSKVEASVAYDEAVNAGGGAAVHFRDESDGYTNESPSSVVNFRDEENPSDFGYYNVEQTRPTRRGKAVVFENKNDNHNYAPLRQPREEFDVAYEPQSGKRVIFPDHYEKHIRKGKILNNPILYASNYADYTPTAEADRFVVSDSHRPEYNGIAGTEDNSVNYDDKPLGPIYITATSTQQQNTLSNTNVQVYNDNRLHYNRGADTYRPSRPTTYYDTHSSSANYNSNRYSASNNAANQKRRPYYGSSSSSSSSNHYDYPNKNYVSNNRYGSRYTTTTRSPRGSDNDHNIYVTNAQGVTTHYITPDGRKIYL</sequence>
<feature type="compositionally biased region" description="Polar residues" evidence="1">
    <location>
        <begin position="517"/>
        <end position="532"/>
    </location>
</feature>
<feature type="region of interest" description="Disordered" evidence="1">
    <location>
        <begin position="827"/>
        <end position="895"/>
    </location>
</feature>
<feature type="region of interest" description="Disordered" evidence="1">
    <location>
        <begin position="436"/>
        <end position="583"/>
    </location>
</feature>
<feature type="compositionally biased region" description="Low complexity" evidence="1">
    <location>
        <begin position="752"/>
        <end position="766"/>
    </location>
</feature>
<dbReference type="EMBL" id="GBXI01012687">
    <property type="protein sequence ID" value="JAD01605.1"/>
    <property type="molecule type" value="Transcribed_RNA"/>
</dbReference>
<feature type="compositionally biased region" description="Pro residues" evidence="1">
    <location>
        <begin position="553"/>
        <end position="571"/>
    </location>
</feature>
<feature type="compositionally biased region" description="Pro residues" evidence="1">
    <location>
        <begin position="439"/>
        <end position="452"/>
    </location>
</feature>
<evidence type="ECO:0000256" key="1">
    <source>
        <dbReference type="SAM" id="MobiDB-lite"/>
    </source>
</evidence>
<feature type="compositionally biased region" description="Low complexity" evidence="1">
    <location>
        <begin position="1169"/>
        <end position="1187"/>
    </location>
</feature>
<accession>A0A0A1WSX2</accession>
<feature type="region of interest" description="Disordered" evidence="1">
    <location>
        <begin position="1145"/>
        <end position="1238"/>
    </location>
</feature>
<evidence type="ECO:0000313" key="2">
    <source>
        <dbReference type="EMBL" id="JAD01605.1"/>
    </source>
</evidence>
<feature type="region of interest" description="Disordered" evidence="1">
    <location>
        <begin position="746"/>
        <end position="766"/>
    </location>
</feature>
<feature type="region of interest" description="Disordered" evidence="1">
    <location>
        <begin position="779"/>
        <end position="799"/>
    </location>
</feature>
<dbReference type="AlphaFoldDB" id="A0A0A1WSX2"/>
<feature type="compositionally biased region" description="Basic and acidic residues" evidence="1">
    <location>
        <begin position="833"/>
        <end position="851"/>
    </location>
</feature>
<protein>
    <submittedName>
        <fullName evidence="2">Uncharacterized protein</fullName>
    </submittedName>
</protein>
<feature type="compositionally biased region" description="Acidic residues" evidence="1">
    <location>
        <begin position="853"/>
        <end position="889"/>
    </location>
</feature>
<feature type="compositionally biased region" description="Basic and acidic residues" evidence="1">
    <location>
        <begin position="315"/>
        <end position="329"/>
    </location>
</feature>
<feature type="compositionally biased region" description="Low complexity" evidence="1">
    <location>
        <begin position="572"/>
        <end position="583"/>
    </location>
</feature>
<organism evidence="2">
    <name type="scientific">Zeugodacus cucurbitae</name>
    <name type="common">Melon fruit fly</name>
    <name type="synonym">Bactrocera cucurbitae</name>
    <dbReference type="NCBI Taxonomy" id="28588"/>
    <lineage>
        <taxon>Eukaryota</taxon>
        <taxon>Metazoa</taxon>
        <taxon>Ecdysozoa</taxon>
        <taxon>Arthropoda</taxon>
        <taxon>Hexapoda</taxon>
        <taxon>Insecta</taxon>
        <taxon>Pterygota</taxon>
        <taxon>Neoptera</taxon>
        <taxon>Endopterygota</taxon>
        <taxon>Diptera</taxon>
        <taxon>Brachycera</taxon>
        <taxon>Muscomorpha</taxon>
        <taxon>Tephritoidea</taxon>
        <taxon>Tephritidae</taxon>
        <taxon>Zeugodacus</taxon>
        <taxon>Zeugodacus</taxon>
    </lineage>
</organism>
<gene>
    <name evidence="3" type="ORF">g.11519</name>
    <name evidence="2" type="ORF">g.11524</name>
</gene>
<proteinExistence type="predicted"/>